<keyword evidence="2" id="KW-1185">Reference proteome</keyword>
<evidence type="ECO:0000313" key="2">
    <source>
        <dbReference type="Proteomes" id="UP000823674"/>
    </source>
</evidence>
<protein>
    <submittedName>
        <fullName evidence="1">Uncharacterized protein</fullName>
    </submittedName>
</protein>
<reference evidence="1 2" key="1">
    <citation type="submission" date="2021-03" db="EMBL/GenBank/DDBJ databases">
        <authorList>
            <person name="King G.J."/>
            <person name="Bancroft I."/>
            <person name="Baten A."/>
            <person name="Bloomfield J."/>
            <person name="Borpatragohain P."/>
            <person name="He Z."/>
            <person name="Irish N."/>
            <person name="Irwin J."/>
            <person name="Liu K."/>
            <person name="Mauleon R.P."/>
            <person name="Moore J."/>
            <person name="Morris R."/>
            <person name="Ostergaard L."/>
            <person name="Wang B."/>
            <person name="Wells R."/>
        </authorList>
    </citation>
    <scope>NUCLEOTIDE SEQUENCE [LARGE SCALE GENOMIC DNA]</scope>
    <source>
        <strain evidence="1">R-o-18</strain>
        <tissue evidence="1">Leaf</tissue>
    </source>
</reference>
<gene>
    <name evidence="1" type="primary">A09g509070.1_BraROA</name>
    <name evidence="1" type="ORF">IGI04_035915</name>
</gene>
<dbReference type="EMBL" id="JADBGQ010000008">
    <property type="protein sequence ID" value="KAG5384445.1"/>
    <property type="molecule type" value="Genomic_DNA"/>
</dbReference>
<feature type="non-terminal residue" evidence="1">
    <location>
        <position position="221"/>
    </location>
</feature>
<name>A0ABQ7LFQ7_BRACM</name>
<comment type="caution">
    <text evidence="1">The sequence shown here is derived from an EMBL/GenBank/DDBJ whole genome shotgun (WGS) entry which is preliminary data.</text>
</comment>
<dbReference type="Proteomes" id="UP000823674">
    <property type="component" value="Chromosome A09"/>
</dbReference>
<organism evidence="1 2">
    <name type="scientific">Brassica rapa subsp. trilocularis</name>
    <dbReference type="NCBI Taxonomy" id="1813537"/>
    <lineage>
        <taxon>Eukaryota</taxon>
        <taxon>Viridiplantae</taxon>
        <taxon>Streptophyta</taxon>
        <taxon>Embryophyta</taxon>
        <taxon>Tracheophyta</taxon>
        <taxon>Spermatophyta</taxon>
        <taxon>Magnoliopsida</taxon>
        <taxon>eudicotyledons</taxon>
        <taxon>Gunneridae</taxon>
        <taxon>Pentapetalae</taxon>
        <taxon>rosids</taxon>
        <taxon>malvids</taxon>
        <taxon>Brassicales</taxon>
        <taxon>Brassicaceae</taxon>
        <taxon>Brassiceae</taxon>
        <taxon>Brassica</taxon>
    </lineage>
</organism>
<sequence>MPSQSRTCRYVHGVDATYRIREMEKVKPEPPRSSPPFINTAPCWRRALVQPRDVTYNTGGVENVIRFIIEIHGGTLVFLAIKSSDPFRVLIIGKGEGYSVKSRAKTFVLAAHCMEIAGHMDVYASGALYEGLRGWALVLAAHRVVYLYPYEENAGCSYAYIVVVLCTESVVCGLASHTSLGDSPVAHPSFFPLQVSLPSSWISGRTPFSREEETGVTITQF</sequence>
<evidence type="ECO:0000313" key="1">
    <source>
        <dbReference type="EMBL" id="KAG5384445.1"/>
    </source>
</evidence>
<accession>A0ABQ7LFQ7</accession>
<proteinExistence type="predicted"/>